<dbReference type="PRINTS" id="PR01607">
    <property type="entry name" value="APYRASEFAMLY"/>
</dbReference>
<protein>
    <submittedName>
        <fullName evidence="5">5'-nucleotidase</fullName>
    </submittedName>
</protein>
<evidence type="ECO:0000313" key="5">
    <source>
        <dbReference type="EMBL" id="WOC51437.1"/>
    </source>
</evidence>
<evidence type="ECO:0000256" key="2">
    <source>
        <dbReference type="RuleBase" id="RU362119"/>
    </source>
</evidence>
<dbReference type="KEGG" id="bpor:BPO_0790"/>
<dbReference type="PANTHER" id="PTHR11575">
    <property type="entry name" value="5'-NUCLEOTIDASE-RELATED"/>
    <property type="match status" value="1"/>
</dbReference>
<dbReference type="InterPro" id="IPR006179">
    <property type="entry name" value="5_nucleotidase/apyrase"/>
</dbReference>
<gene>
    <name evidence="5" type="ORF">BPO_0790</name>
</gene>
<dbReference type="PANTHER" id="PTHR11575:SF24">
    <property type="entry name" value="5'-NUCLEOTIDASE"/>
    <property type="match status" value="1"/>
</dbReference>
<dbReference type="Gene3D" id="3.90.780.10">
    <property type="entry name" value="5'-Nucleotidase, C-terminal domain"/>
    <property type="match status" value="1"/>
</dbReference>
<keyword evidence="2" id="KW-0547">Nucleotide-binding</keyword>
<evidence type="ECO:0000259" key="4">
    <source>
        <dbReference type="Pfam" id="PF02872"/>
    </source>
</evidence>
<feature type="domain" description="Calcineurin-like phosphoesterase" evidence="3">
    <location>
        <begin position="19"/>
        <end position="197"/>
    </location>
</feature>
<dbReference type="SUPFAM" id="SSF55816">
    <property type="entry name" value="5'-nucleotidase (syn. UDP-sugar hydrolase), C-terminal domain"/>
    <property type="match status" value="1"/>
</dbReference>
<dbReference type="InterPro" id="IPR036907">
    <property type="entry name" value="5'-Nucleotdase_C_sf"/>
</dbReference>
<dbReference type="SUPFAM" id="SSF56300">
    <property type="entry name" value="Metallo-dependent phosphatases"/>
    <property type="match status" value="1"/>
</dbReference>
<dbReference type="GO" id="GO:0016787">
    <property type="term" value="F:hydrolase activity"/>
    <property type="evidence" value="ECO:0007669"/>
    <property type="project" value="UniProtKB-KW"/>
</dbReference>
<dbReference type="Gene3D" id="3.60.21.10">
    <property type="match status" value="1"/>
</dbReference>
<evidence type="ECO:0000256" key="1">
    <source>
        <dbReference type="ARBA" id="ARBA00022729"/>
    </source>
</evidence>
<keyword evidence="2" id="KW-0378">Hydrolase</keyword>
<comment type="similarity">
    <text evidence="2">Belongs to the 5'-nucleotidase family.</text>
</comment>
<dbReference type="Pfam" id="PF00149">
    <property type="entry name" value="Metallophos"/>
    <property type="match status" value="1"/>
</dbReference>
<organism evidence="5 6">
    <name type="scientific">Bergeyella porcorum</name>
    <dbReference type="NCBI Taxonomy" id="1735111"/>
    <lineage>
        <taxon>Bacteria</taxon>
        <taxon>Pseudomonadati</taxon>
        <taxon>Bacteroidota</taxon>
        <taxon>Flavobacteriia</taxon>
        <taxon>Flavobacteriales</taxon>
        <taxon>Weeksellaceae</taxon>
        <taxon>Bergeyella</taxon>
    </lineage>
</organism>
<name>A0AAU0F3T8_9FLAO</name>
<feature type="domain" description="5'-Nucleotidase C-terminal" evidence="4">
    <location>
        <begin position="299"/>
        <end position="443"/>
    </location>
</feature>
<dbReference type="AlphaFoldDB" id="A0AAU0F3T8"/>
<dbReference type="GO" id="GO:0000166">
    <property type="term" value="F:nucleotide binding"/>
    <property type="evidence" value="ECO:0007669"/>
    <property type="project" value="UniProtKB-KW"/>
</dbReference>
<dbReference type="Pfam" id="PF02872">
    <property type="entry name" value="5_nucleotid_C"/>
    <property type="match status" value="1"/>
</dbReference>
<keyword evidence="1" id="KW-0732">Signal</keyword>
<dbReference type="InterPro" id="IPR029052">
    <property type="entry name" value="Metallo-depent_PP-like"/>
</dbReference>
<proteinExistence type="inferred from homology"/>
<dbReference type="InterPro" id="IPR004843">
    <property type="entry name" value="Calcineurin-like_PHP"/>
</dbReference>
<dbReference type="EMBL" id="CP136426">
    <property type="protein sequence ID" value="WOC51437.1"/>
    <property type="molecule type" value="Genomic_DNA"/>
</dbReference>
<evidence type="ECO:0000259" key="3">
    <source>
        <dbReference type="Pfam" id="PF00149"/>
    </source>
</evidence>
<accession>A0AAU0F3T8</accession>
<dbReference type="InterPro" id="IPR008334">
    <property type="entry name" value="5'-Nucleotdase_C"/>
</dbReference>
<reference evidence="5" key="1">
    <citation type="submission" date="2023-10" db="EMBL/GenBank/DDBJ databases">
        <title>Characterization and whole genome sequencing of a novel strain of Bergeyella porcorum QD2021 isolated from pig.</title>
        <authorList>
            <person name="Liu G."/>
            <person name="Chen C."/>
            <person name="Han X."/>
        </authorList>
    </citation>
    <scope>NUCLEOTIDE SEQUENCE</scope>
    <source>
        <strain evidence="5">QD2021</strain>
    </source>
</reference>
<keyword evidence="6" id="KW-1185">Reference proteome</keyword>
<dbReference type="GO" id="GO:0009166">
    <property type="term" value="P:nucleotide catabolic process"/>
    <property type="evidence" value="ECO:0007669"/>
    <property type="project" value="InterPro"/>
</dbReference>
<evidence type="ECO:0000313" key="6">
    <source>
        <dbReference type="Proteomes" id="UP001432059"/>
    </source>
</evidence>
<sequence>MLTAWVFTFGNIRAQAVSILYFNDAHEIMPVSFQNHTKGGVARLKTLVDEVKKHHPTLTIFGGDLAGGTLFGKMYKGFPMVEAFNKIPIDIANFGQHEFDFGVKNAHSLMEKSQFDWITSNITHRNGQPIFNLPKYKVQNINGIKIGLIGLTDKVNTSLPGEDLAEKDYLIAAKEAITLLNMENPDYIIAVTQMPLKDNLKLLEAFPIIKLALTEETSEQITRVEHIRNQYIISPIGNMGSVVEVQMQKEKDGNISSAIKIHYLDESIPQNPELEKIANNYQHQMEQTLAENITVLPYDLDRGSHLQTESVIGNLITDAYQSYFKTDFAMMNAGGIRAEQLKKTVTLKEIYSILPFDNQVGVVELSGEEIKELIQTGLKNYTNLGGEFVQVSGLSYRLIKPSDSKSAILEEVWINGKPIDSQKKYTIAMPSYIIQGGGEYTAVSPEKINNRQMIPYTEPLIWYLKKHRDLHPKLEGRISVK</sequence>
<dbReference type="Proteomes" id="UP001432059">
    <property type="component" value="Chromosome"/>
</dbReference>